<organism evidence="2 3">
    <name type="scientific">candidate division LCP-89 bacterium B3_LCP</name>
    <dbReference type="NCBI Taxonomy" id="2012998"/>
    <lineage>
        <taxon>Bacteria</taxon>
        <taxon>Pseudomonadati</taxon>
        <taxon>Bacteria division LCP-89</taxon>
    </lineage>
</organism>
<accession>A0A532UPH9</accession>
<evidence type="ECO:0000313" key="3">
    <source>
        <dbReference type="Proteomes" id="UP000319619"/>
    </source>
</evidence>
<evidence type="ECO:0000313" key="2">
    <source>
        <dbReference type="EMBL" id="TKJ36844.1"/>
    </source>
</evidence>
<feature type="chain" id="PRO_5022063719" description="Outer membrane protein beta-barrel domain-containing protein" evidence="1">
    <location>
        <begin position="20"/>
        <end position="254"/>
    </location>
</feature>
<comment type="caution">
    <text evidence="2">The sequence shown here is derived from an EMBL/GenBank/DDBJ whole genome shotgun (WGS) entry which is preliminary data.</text>
</comment>
<dbReference type="EMBL" id="NJBN01000015">
    <property type="protein sequence ID" value="TKJ36844.1"/>
    <property type="molecule type" value="Genomic_DNA"/>
</dbReference>
<evidence type="ECO:0008006" key="4">
    <source>
        <dbReference type="Google" id="ProtNLM"/>
    </source>
</evidence>
<dbReference type="AlphaFoldDB" id="A0A532UPH9"/>
<dbReference type="Proteomes" id="UP000319619">
    <property type="component" value="Unassembled WGS sequence"/>
</dbReference>
<feature type="signal peptide" evidence="1">
    <location>
        <begin position="1"/>
        <end position="19"/>
    </location>
</feature>
<evidence type="ECO:0000256" key="1">
    <source>
        <dbReference type="SAM" id="SignalP"/>
    </source>
</evidence>
<proteinExistence type="predicted"/>
<reference evidence="2 3" key="1">
    <citation type="submission" date="2017-06" db="EMBL/GenBank/DDBJ databases">
        <title>Novel microbial phyla capable of carbon fixation and sulfur reduction in deep-sea sediments.</title>
        <authorList>
            <person name="Huang J."/>
            <person name="Baker B."/>
            <person name="Wang Y."/>
        </authorList>
    </citation>
    <scope>NUCLEOTIDE SEQUENCE [LARGE SCALE GENOMIC DNA]</scope>
    <source>
        <strain evidence="2">B3_LCP</strain>
    </source>
</reference>
<name>A0A532UPH9_UNCL8</name>
<gene>
    <name evidence="2" type="ORF">CEE37_14770</name>
</gene>
<sequence length="254" mass="28616">MKKVYFFLLIIILISVASAQDQGLLQVEIQELIDQPTAGTLEKGEYGFDVRLFPYGGALCGLRAGLFDRFMIGVSYGGINIIGRGEPEWNELPGVLIKYRLFEETDLPAVSIGFDSQGYGLWSDGDNRYETKAKGVFAVASKNFALEWLGTLGLHAGINYNSFEDDDDKNLNGFCGFDKSINQQISLVAEYNLGLDDDNERAWGRNRGYLNTGIRWIFAERLGIEVNFKDILENRKDVSAISREVRITYVEKFF</sequence>
<keyword evidence="1" id="KW-0732">Signal</keyword>
<protein>
    <recommendedName>
        <fullName evidence="4">Outer membrane protein beta-barrel domain-containing protein</fullName>
    </recommendedName>
</protein>